<dbReference type="RefSeq" id="XP_030998564.1">
    <property type="nucleotide sequence ID" value="XM_031137713.1"/>
</dbReference>
<dbReference type="GeneID" id="41970862"/>
<dbReference type="InterPro" id="IPR011008">
    <property type="entry name" value="Dimeric_a/b-barrel"/>
</dbReference>
<feature type="domain" description="ABM" evidence="1">
    <location>
        <begin position="119"/>
        <end position="208"/>
    </location>
</feature>
<dbReference type="AlphaFoldDB" id="A0A507BBB8"/>
<dbReference type="InParanoid" id="A0A507BBB8"/>
<dbReference type="InterPro" id="IPR007138">
    <property type="entry name" value="ABM_dom"/>
</dbReference>
<sequence>MGYMLLAQVPCKDEPAKKEMIEKYIEEAVSLQKNSPGCEKFAIFTNRNDPSDLTVYSFEQFTDKAAADAHMQSDVVKQMLNWLATRQPVAGDIKVSKLEVGEGFSVPTRAEADTHEDPFVAMGVLAYKDGTVPQSMPYWKDVVAISAEEEGTLSYGIYTNTEDKNQVVAWEVYTSKEYLYDVHAKSDAVQANVKNTGHLREGLKHTFLKKVGGFFKK</sequence>
<dbReference type="OrthoDB" id="4520428at2759"/>
<dbReference type="Proteomes" id="UP000319257">
    <property type="component" value="Unassembled WGS sequence"/>
</dbReference>
<proteinExistence type="predicted"/>
<name>A0A507BBB8_9PEZI</name>
<dbReference type="PANTHER" id="PTHR40624">
    <property type="entry name" value="BIOSYNTHESIS MONOOXYGENASE, PUTATIVE (AFU_ORTHOLOGUE AFUA_1G12025)-RELATED"/>
    <property type="match status" value="1"/>
</dbReference>
<feature type="domain" description="ABM" evidence="1">
    <location>
        <begin position="3"/>
        <end position="98"/>
    </location>
</feature>
<reference evidence="2 3" key="1">
    <citation type="submission" date="2019-06" db="EMBL/GenBank/DDBJ databases">
        <title>Draft genome sequence of the filamentous fungus Phialemoniopsis curvata isolated from diesel fuel.</title>
        <authorList>
            <person name="Varaljay V.A."/>
            <person name="Lyon W.J."/>
            <person name="Crouch A.L."/>
            <person name="Drake C.E."/>
            <person name="Hollomon J.M."/>
            <person name="Nadeau L.J."/>
            <person name="Nunn H.S."/>
            <person name="Stevenson B.S."/>
            <person name="Bojanowski C.L."/>
            <person name="Crookes-Goodson W.J."/>
        </authorList>
    </citation>
    <scope>NUCLEOTIDE SEQUENCE [LARGE SCALE GENOMIC DNA]</scope>
    <source>
        <strain evidence="2 3">D216</strain>
    </source>
</reference>
<gene>
    <name evidence="2" type="ORF">E0L32_003415</name>
</gene>
<organism evidence="2 3">
    <name type="scientific">Thyridium curvatum</name>
    <dbReference type="NCBI Taxonomy" id="1093900"/>
    <lineage>
        <taxon>Eukaryota</taxon>
        <taxon>Fungi</taxon>
        <taxon>Dikarya</taxon>
        <taxon>Ascomycota</taxon>
        <taxon>Pezizomycotina</taxon>
        <taxon>Sordariomycetes</taxon>
        <taxon>Sordariomycetidae</taxon>
        <taxon>Thyridiales</taxon>
        <taxon>Thyridiaceae</taxon>
        <taxon>Thyridium</taxon>
    </lineage>
</organism>
<dbReference type="PROSITE" id="PS51725">
    <property type="entry name" value="ABM"/>
    <property type="match status" value="2"/>
</dbReference>
<protein>
    <recommendedName>
        <fullName evidence="1">ABM domain-containing protein</fullName>
    </recommendedName>
</protein>
<dbReference type="EMBL" id="SKBQ01000015">
    <property type="protein sequence ID" value="TPX16853.1"/>
    <property type="molecule type" value="Genomic_DNA"/>
</dbReference>
<evidence type="ECO:0000313" key="3">
    <source>
        <dbReference type="Proteomes" id="UP000319257"/>
    </source>
</evidence>
<comment type="caution">
    <text evidence="2">The sequence shown here is derived from an EMBL/GenBank/DDBJ whole genome shotgun (WGS) entry which is preliminary data.</text>
</comment>
<dbReference type="SUPFAM" id="SSF54909">
    <property type="entry name" value="Dimeric alpha+beta barrel"/>
    <property type="match status" value="2"/>
</dbReference>
<accession>A0A507BBB8</accession>
<dbReference type="Pfam" id="PF03992">
    <property type="entry name" value="ABM"/>
    <property type="match status" value="2"/>
</dbReference>
<evidence type="ECO:0000313" key="2">
    <source>
        <dbReference type="EMBL" id="TPX16853.1"/>
    </source>
</evidence>
<dbReference type="PANTHER" id="PTHR40624:SF1">
    <property type="entry name" value="BIOSYNTHESIS MONOOXYGENASE, PUTATIVE (AFU_ORTHOLOGUE AFUA_1G12025)-RELATED"/>
    <property type="match status" value="1"/>
</dbReference>
<keyword evidence="3" id="KW-1185">Reference proteome</keyword>
<dbReference type="Gene3D" id="3.30.70.100">
    <property type="match status" value="1"/>
</dbReference>
<evidence type="ECO:0000259" key="1">
    <source>
        <dbReference type="PROSITE" id="PS51725"/>
    </source>
</evidence>